<dbReference type="GO" id="GO:0015658">
    <property type="term" value="F:branched-chain amino acid transmembrane transporter activity"/>
    <property type="evidence" value="ECO:0007669"/>
    <property type="project" value="InterPro"/>
</dbReference>
<dbReference type="CDD" id="cd06581">
    <property type="entry name" value="TM_PBP1_LivM_like"/>
    <property type="match status" value="1"/>
</dbReference>
<proteinExistence type="predicted"/>
<protein>
    <submittedName>
        <fullName evidence="7">Urea transport system permease protein</fullName>
    </submittedName>
</protein>
<dbReference type="GO" id="GO:0005886">
    <property type="term" value="C:plasma membrane"/>
    <property type="evidence" value="ECO:0007669"/>
    <property type="project" value="UniProtKB-SubCell"/>
</dbReference>
<evidence type="ECO:0000313" key="7">
    <source>
        <dbReference type="EMBL" id="SDM34302.1"/>
    </source>
</evidence>
<dbReference type="InterPro" id="IPR043428">
    <property type="entry name" value="LivM-like"/>
</dbReference>
<evidence type="ECO:0000256" key="4">
    <source>
        <dbReference type="ARBA" id="ARBA00022989"/>
    </source>
</evidence>
<dbReference type="RefSeq" id="WP_091648201.1">
    <property type="nucleotide sequence ID" value="NZ_FNHQ01000005.1"/>
</dbReference>
<evidence type="ECO:0000256" key="6">
    <source>
        <dbReference type="SAM" id="Phobius"/>
    </source>
</evidence>
<evidence type="ECO:0000256" key="1">
    <source>
        <dbReference type="ARBA" id="ARBA00004651"/>
    </source>
</evidence>
<dbReference type="PANTHER" id="PTHR30482:SF4">
    <property type="entry name" value="SLR1201 PROTEIN"/>
    <property type="match status" value="1"/>
</dbReference>
<keyword evidence="4 6" id="KW-1133">Transmembrane helix</keyword>
<keyword evidence="5 6" id="KW-0472">Membrane</keyword>
<feature type="transmembrane region" description="Helical" evidence="6">
    <location>
        <begin position="140"/>
        <end position="157"/>
    </location>
</feature>
<reference evidence="7 8" key="1">
    <citation type="submission" date="2016-10" db="EMBL/GenBank/DDBJ databases">
        <authorList>
            <person name="de Groot N.N."/>
        </authorList>
    </citation>
    <scope>NUCLEOTIDE SEQUENCE [LARGE SCALE GENOMIC DNA]</scope>
    <source>
        <strain evidence="7 8">DSM 16981</strain>
    </source>
</reference>
<dbReference type="OrthoDB" id="9789927at2"/>
<evidence type="ECO:0000313" key="8">
    <source>
        <dbReference type="Proteomes" id="UP000199309"/>
    </source>
</evidence>
<name>A0A1G9SFX3_9FIRM</name>
<sequence length="368" mass="40290">MKNIKSILENMTIDKYIALFIFIGLLILPLLSSRYSVQIFGKYITYTILALGLDILWGSTGLMNLGFAIFFGLGSYIFGISMAIQKGLPAFMSFGGLTELPWLYVPLQSPAVAALLCIVIPGLVALILGYFVFTSKIKGVFYSIITLAFVALFELFITDQQIYTGGASGVNGIPTGLMTLRLFGSKISIFDWYYIAFASLVIIYMFCVWLNHSRFGKIIHSIRDNEMRVQFLGYNPAVFKIAIFTISAAIAGFAGLLYVPMSSFVSIENSGVAFSTMIIIWLAVGGRGNLTGAMAGALLVSFLQNILSGYFGGMWQVVLGVGLILIVMVLPKGLIGSLIDWQYMRRIHGRQHANPGSDPVPPARKVEV</sequence>
<feature type="transmembrane region" description="Helical" evidence="6">
    <location>
        <begin position="317"/>
        <end position="341"/>
    </location>
</feature>
<feature type="transmembrane region" description="Helical" evidence="6">
    <location>
        <begin position="111"/>
        <end position="133"/>
    </location>
</feature>
<dbReference type="Proteomes" id="UP000199309">
    <property type="component" value="Unassembled WGS sequence"/>
</dbReference>
<evidence type="ECO:0000256" key="5">
    <source>
        <dbReference type="ARBA" id="ARBA00023136"/>
    </source>
</evidence>
<feature type="transmembrane region" description="Helical" evidence="6">
    <location>
        <begin position="55"/>
        <end position="80"/>
    </location>
</feature>
<dbReference type="PANTHER" id="PTHR30482">
    <property type="entry name" value="HIGH-AFFINITY BRANCHED-CHAIN AMINO ACID TRANSPORT SYSTEM PERMEASE"/>
    <property type="match status" value="1"/>
</dbReference>
<dbReference type="Pfam" id="PF02653">
    <property type="entry name" value="BPD_transp_2"/>
    <property type="match status" value="1"/>
</dbReference>
<feature type="transmembrane region" description="Helical" evidence="6">
    <location>
        <begin position="231"/>
        <end position="258"/>
    </location>
</feature>
<feature type="transmembrane region" description="Helical" evidence="6">
    <location>
        <begin position="291"/>
        <end position="311"/>
    </location>
</feature>
<accession>A0A1G9SFX3</accession>
<evidence type="ECO:0000256" key="2">
    <source>
        <dbReference type="ARBA" id="ARBA00022475"/>
    </source>
</evidence>
<comment type="subcellular location">
    <subcellularLocation>
        <location evidence="1">Cell membrane</location>
        <topology evidence="1">Multi-pass membrane protein</topology>
    </subcellularLocation>
</comment>
<keyword evidence="2" id="KW-1003">Cell membrane</keyword>
<evidence type="ECO:0000256" key="3">
    <source>
        <dbReference type="ARBA" id="ARBA00022692"/>
    </source>
</evidence>
<organism evidence="7 8">
    <name type="scientific">Megasphaera paucivorans</name>
    <dbReference type="NCBI Taxonomy" id="349095"/>
    <lineage>
        <taxon>Bacteria</taxon>
        <taxon>Bacillati</taxon>
        <taxon>Bacillota</taxon>
        <taxon>Negativicutes</taxon>
        <taxon>Veillonellales</taxon>
        <taxon>Veillonellaceae</taxon>
        <taxon>Megasphaera</taxon>
    </lineage>
</organism>
<dbReference type="AlphaFoldDB" id="A0A1G9SFX3"/>
<feature type="transmembrane region" description="Helical" evidence="6">
    <location>
        <begin position="192"/>
        <end position="210"/>
    </location>
</feature>
<dbReference type="STRING" id="349095.SAMN05660299_00707"/>
<dbReference type="InterPro" id="IPR001851">
    <property type="entry name" value="ABC_transp_permease"/>
</dbReference>
<feature type="transmembrane region" description="Helical" evidence="6">
    <location>
        <begin position="264"/>
        <end position="284"/>
    </location>
</feature>
<keyword evidence="8" id="KW-1185">Reference proteome</keyword>
<dbReference type="EMBL" id="FNHQ01000005">
    <property type="protein sequence ID" value="SDM34302.1"/>
    <property type="molecule type" value="Genomic_DNA"/>
</dbReference>
<gene>
    <name evidence="7" type="ORF">SAMN05660299_00707</name>
</gene>
<feature type="transmembrane region" description="Helical" evidence="6">
    <location>
        <begin position="16"/>
        <end position="35"/>
    </location>
</feature>
<keyword evidence="3 6" id="KW-0812">Transmembrane</keyword>